<evidence type="ECO:0000313" key="1">
    <source>
        <dbReference type="EMBL" id="KAK3353249.1"/>
    </source>
</evidence>
<gene>
    <name evidence="1" type="ORF">B0T25DRAFT_206536</name>
</gene>
<dbReference type="EMBL" id="JAUIQD010000004">
    <property type="protein sequence ID" value="KAK3353249.1"/>
    <property type="molecule type" value="Genomic_DNA"/>
</dbReference>
<organism evidence="1 2">
    <name type="scientific">Lasiosphaeria hispida</name>
    <dbReference type="NCBI Taxonomy" id="260671"/>
    <lineage>
        <taxon>Eukaryota</taxon>
        <taxon>Fungi</taxon>
        <taxon>Dikarya</taxon>
        <taxon>Ascomycota</taxon>
        <taxon>Pezizomycotina</taxon>
        <taxon>Sordariomycetes</taxon>
        <taxon>Sordariomycetidae</taxon>
        <taxon>Sordariales</taxon>
        <taxon>Lasiosphaeriaceae</taxon>
        <taxon>Lasiosphaeria</taxon>
    </lineage>
</organism>
<reference evidence="1" key="2">
    <citation type="submission" date="2023-06" db="EMBL/GenBank/DDBJ databases">
        <authorList>
            <consortium name="Lawrence Berkeley National Laboratory"/>
            <person name="Haridas S."/>
            <person name="Hensen N."/>
            <person name="Bonometti L."/>
            <person name="Westerberg I."/>
            <person name="Brannstrom I.O."/>
            <person name="Guillou S."/>
            <person name="Cros-Aarteil S."/>
            <person name="Calhoun S."/>
            <person name="Kuo A."/>
            <person name="Mondo S."/>
            <person name="Pangilinan J."/>
            <person name="Riley R."/>
            <person name="Labutti K."/>
            <person name="Andreopoulos B."/>
            <person name="Lipzen A."/>
            <person name="Chen C."/>
            <person name="Yanf M."/>
            <person name="Daum C."/>
            <person name="Ng V."/>
            <person name="Clum A."/>
            <person name="Steindorff A."/>
            <person name="Ohm R."/>
            <person name="Martin F."/>
            <person name="Silar P."/>
            <person name="Natvig D."/>
            <person name="Lalanne C."/>
            <person name="Gautier V."/>
            <person name="Ament-Velasquez S.L."/>
            <person name="Kruys A."/>
            <person name="Hutchinson M.I."/>
            <person name="Powell A.J."/>
            <person name="Barry K."/>
            <person name="Miller A.N."/>
            <person name="Grigoriev I.V."/>
            <person name="Debuchy R."/>
            <person name="Gladieux P."/>
            <person name="Thoren M.H."/>
            <person name="Johannesson H."/>
        </authorList>
    </citation>
    <scope>NUCLEOTIDE SEQUENCE</scope>
    <source>
        <strain evidence="1">CBS 955.72</strain>
    </source>
</reference>
<dbReference type="AlphaFoldDB" id="A0AAJ0HIJ6"/>
<accession>A0AAJ0HIJ6</accession>
<comment type="caution">
    <text evidence="1">The sequence shown here is derived from an EMBL/GenBank/DDBJ whole genome shotgun (WGS) entry which is preliminary data.</text>
</comment>
<reference evidence="1" key="1">
    <citation type="journal article" date="2023" name="Mol. Phylogenet. Evol.">
        <title>Genome-scale phylogeny and comparative genomics of the fungal order Sordariales.</title>
        <authorList>
            <person name="Hensen N."/>
            <person name="Bonometti L."/>
            <person name="Westerberg I."/>
            <person name="Brannstrom I.O."/>
            <person name="Guillou S."/>
            <person name="Cros-Aarteil S."/>
            <person name="Calhoun S."/>
            <person name="Haridas S."/>
            <person name="Kuo A."/>
            <person name="Mondo S."/>
            <person name="Pangilinan J."/>
            <person name="Riley R."/>
            <person name="LaButti K."/>
            <person name="Andreopoulos B."/>
            <person name="Lipzen A."/>
            <person name="Chen C."/>
            <person name="Yan M."/>
            <person name="Daum C."/>
            <person name="Ng V."/>
            <person name="Clum A."/>
            <person name="Steindorff A."/>
            <person name="Ohm R.A."/>
            <person name="Martin F."/>
            <person name="Silar P."/>
            <person name="Natvig D.O."/>
            <person name="Lalanne C."/>
            <person name="Gautier V."/>
            <person name="Ament-Velasquez S.L."/>
            <person name="Kruys A."/>
            <person name="Hutchinson M.I."/>
            <person name="Powell A.J."/>
            <person name="Barry K."/>
            <person name="Miller A.N."/>
            <person name="Grigoriev I.V."/>
            <person name="Debuchy R."/>
            <person name="Gladieux P."/>
            <person name="Hiltunen Thoren M."/>
            <person name="Johannesson H."/>
        </authorList>
    </citation>
    <scope>NUCLEOTIDE SEQUENCE</scope>
    <source>
        <strain evidence="1">CBS 955.72</strain>
    </source>
</reference>
<evidence type="ECO:0000313" key="2">
    <source>
        <dbReference type="Proteomes" id="UP001275084"/>
    </source>
</evidence>
<sequence length="278" mass="31538">MTCRANEQLRALYLAQGVDFCRRMNAAWENHKFLAGSGQRDKFLKVIRQKESQTLKELYGGSSQGNAMPPVQQVQNLQLREFMDNLTKQTKGATFEEVEQERDVEFQVEEVREIQKPVHYKPLTFAGTHQNIVNFCFSRVLIGDEGYEQVFAALGQTALGKQFNVQATSSRTFVSAEFTKTIKLVDETKPLDDFFRSTDWILWVPITETALVVIPEEAENLSTMLRNASGPMVHLIPYAAPVTRNMVQFGGLNYHALPRLSRWLCGAGLATNRDWNIG</sequence>
<dbReference type="Proteomes" id="UP001275084">
    <property type="component" value="Unassembled WGS sequence"/>
</dbReference>
<protein>
    <submittedName>
        <fullName evidence="1">Uncharacterized protein</fullName>
    </submittedName>
</protein>
<keyword evidence="2" id="KW-1185">Reference proteome</keyword>
<name>A0AAJ0HIJ6_9PEZI</name>
<proteinExistence type="predicted"/>